<accession>A0A8D8QLY1</accession>
<dbReference type="EMBL" id="HBUF01084273">
    <property type="protein sequence ID" value="CAG6633885.1"/>
    <property type="molecule type" value="Transcribed_RNA"/>
</dbReference>
<feature type="region of interest" description="Disordered" evidence="1">
    <location>
        <begin position="1"/>
        <end position="55"/>
    </location>
</feature>
<organism evidence="2">
    <name type="scientific">Cacopsylla melanoneura</name>
    <dbReference type="NCBI Taxonomy" id="428564"/>
    <lineage>
        <taxon>Eukaryota</taxon>
        <taxon>Metazoa</taxon>
        <taxon>Ecdysozoa</taxon>
        <taxon>Arthropoda</taxon>
        <taxon>Hexapoda</taxon>
        <taxon>Insecta</taxon>
        <taxon>Pterygota</taxon>
        <taxon>Neoptera</taxon>
        <taxon>Paraneoptera</taxon>
        <taxon>Hemiptera</taxon>
        <taxon>Sternorrhyncha</taxon>
        <taxon>Psylloidea</taxon>
        <taxon>Psyllidae</taxon>
        <taxon>Psyllinae</taxon>
        <taxon>Cacopsylla</taxon>
    </lineage>
</organism>
<sequence length="118" mass="13542">MPRRPPLAFSRLSENASRSRRNTSAPAHPLHTRIIPATTSAKQMRNPQSSQSSEVSVIPTVSQCYLKKYPSSKSINNKIKIIKYIKIRIHRPLSCTWWTRTPASRPRVRRLTTKQSGY</sequence>
<name>A0A8D8QLY1_9HEMI</name>
<evidence type="ECO:0000256" key="1">
    <source>
        <dbReference type="SAM" id="MobiDB-lite"/>
    </source>
</evidence>
<dbReference type="EMBL" id="HBUF01084274">
    <property type="protein sequence ID" value="CAG6633886.1"/>
    <property type="molecule type" value="Transcribed_RNA"/>
</dbReference>
<proteinExistence type="predicted"/>
<evidence type="ECO:0000313" key="2">
    <source>
        <dbReference type="EMBL" id="CAG6633885.1"/>
    </source>
</evidence>
<dbReference type="AlphaFoldDB" id="A0A8D8QLY1"/>
<reference evidence="2" key="1">
    <citation type="submission" date="2021-05" db="EMBL/GenBank/DDBJ databases">
        <authorList>
            <person name="Alioto T."/>
            <person name="Alioto T."/>
            <person name="Gomez Garrido J."/>
        </authorList>
    </citation>
    <scope>NUCLEOTIDE SEQUENCE</scope>
</reference>
<feature type="compositionally biased region" description="Polar residues" evidence="1">
    <location>
        <begin position="37"/>
        <end position="55"/>
    </location>
</feature>
<protein>
    <submittedName>
        <fullName evidence="2">Uncharacterized protein</fullName>
    </submittedName>
</protein>